<evidence type="ECO:0000256" key="1">
    <source>
        <dbReference type="ARBA" id="ARBA00004123"/>
    </source>
</evidence>
<keyword evidence="2" id="KW-0217">Developmental protein</keyword>
<gene>
    <name evidence="15" type="primary">AdiUnc4.1</name>
</gene>
<dbReference type="GO" id="GO:0000981">
    <property type="term" value="F:DNA-binding transcription factor activity, RNA polymerase II-specific"/>
    <property type="evidence" value="ECO:0007669"/>
    <property type="project" value="InterPro"/>
</dbReference>
<keyword evidence="4" id="KW-0524">Neurogenesis</keyword>
<dbReference type="GO" id="GO:1990837">
    <property type="term" value="F:sequence-specific double-stranded DNA binding"/>
    <property type="evidence" value="ECO:0007669"/>
    <property type="project" value="TreeGrafter"/>
</dbReference>
<protein>
    <submittedName>
        <fullName evidence="15">Unc-4.1 homeobox protein</fullName>
    </submittedName>
</protein>
<dbReference type="GO" id="GO:0005634">
    <property type="term" value="C:nucleus"/>
    <property type="evidence" value="ECO:0007669"/>
    <property type="project" value="UniProtKB-SubCell"/>
</dbReference>
<feature type="compositionally biased region" description="Polar residues" evidence="13">
    <location>
        <begin position="249"/>
        <end position="271"/>
    </location>
</feature>
<sequence>MNFHPSSFNLVLSEGEPYAHAGNGTLRYSAATNAVSDANLFHFPLNLGSIGDLSSDSEVEIIEAIEIPILPKKRRSRTNFDAWQLGELERVFKKTQYPDVFTREALALKLDLLESRVQVWFQNRRAKLRREEKTKARPGRREKSQVEKSSVTLKLLEVFDRSLSESQDIDTEDTNHGEAPSSLMVGSNEQHPLVTNSAFSIESILSRKDPPSTEKQSSVFVENVGRSFTIDRLLEASKEKQKHEGEDSGGSSQPAPIAATSLNATTSINKTSSDESRELENQREPQARDKEKPPTVTGDLAPFYVPLPRHHTSHQNLSESYQHTEAMSPWSTEMFEKFRSSSILRLRTKAEEHLKQLRVS</sequence>
<comment type="similarity">
    <text evidence="10">Belongs to the paired homeobox family. Unc-4 subfamily.</text>
</comment>
<feature type="DNA-binding region" description="Homeobox" evidence="11">
    <location>
        <begin position="73"/>
        <end position="132"/>
    </location>
</feature>
<evidence type="ECO:0000256" key="5">
    <source>
        <dbReference type="ARBA" id="ARBA00023015"/>
    </source>
</evidence>
<dbReference type="SUPFAM" id="SSF46689">
    <property type="entry name" value="Homeodomain-like"/>
    <property type="match status" value="1"/>
</dbReference>
<keyword evidence="8" id="KW-0804">Transcription</keyword>
<dbReference type="InterPro" id="IPR001356">
    <property type="entry name" value="HD"/>
</dbReference>
<evidence type="ECO:0000256" key="11">
    <source>
        <dbReference type="PROSITE-ProRule" id="PRU00108"/>
    </source>
</evidence>
<dbReference type="CDD" id="cd00086">
    <property type="entry name" value="homeodomain"/>
    <property type="match status" value="1"/>
</dbReference>
<proteinExistence type="inferred from homology"/>
<dbReference type="SMART" id="SM00389">
    <property type="entry name" value="HOX"/>
    <property type="match status" value="1"/>
</dbReference>
<dbReference type="OrthoDB" id="6159439at2759"/>
<evidence type="ECO:0000259" key="14">
    <source>
        <dbReference type="PROSITE" id="PS50071"/>
    </source>
</evidence>
<evidence type="ECO:0000256" key="6">
    <source>
        <dbReference type="ARBA" id="ARBA00023125"/>
    </source>
</evidence>
<accession>A0A0A8K840</accession>
<evidence type="ECO:0000313" key="15">
    <source>
        <dbReference type="EMBL" id="BAQ19110.1"/>
    </source>
</evidence>
<evidence type="ECO:0000256" key="3">
    <source>
        <dbReference type="ARBA" id="ARBA00022782"/>
    </source>
</evidence>
<keyword evidence="9 11" id="KW-0539">Nucleus</keyword>
<evidence type="ECO:0000256" key="4">
    <source>
        <dbReference type="ARBA" id="ARBA00022902"/>
    </source>
</evidence>
<dbReference type="GO" id="GO:0030154">
    <property type="term" value="P:cell differentiation"/>
    <property type="evidence" value="ECO:0007669"/>
    <property type="project" value="UniProtKB-KW"/>
</dbReference>
<keyword evidence="6 11" id="KW-0238">DNA-binding</keyword>
<organism evidence="15">
    <name type="scientific">Acropora digitifera</name>
    <name type="common">Staghorn coral</name>
    <dbReference type="NCBI Taxonomy" id="70779"/>
    <lineage>
        <taxon>Eukaryota</taxon>
        <taxon>Metazoa</taxon>
        <taxon>Cnidaria</taxon>
        <taxon>Anthozoa</taxon>
        <taxon>Hexacorallia</taxon>
        <taxon>Scleractinia</taxon>
        <taxon>Astrocoeniina</taxon>
        <taxon>Acroporidae</taxon>
        <taxon>Acropora</taxon>
    </lineage>
</organism>
<dbReference type="Pfam" id="PF00046">
    <property type="entry name" value="Homeodomain"/>
    <property type="match status" value="1"/>
</dbReference>
<evidence type="ECO:0000256" key="7">
    <source>
        <dbReference type="ARBA" id="ARBA00023155"/>
    </source>
</evidence>
<feature type="compositionally biased region" description="Basic and acidic residues" evidence="13">
    <location>
        <begin position="272"/>
        <end position="293"/>
    </location>
</feature>
<dbReference type="EMBL" id="AB823882">
    <property type="protein sequence ID" value="BAQ19110.1"/>
    <property type="molecule type" value="Genomic_DNA"/>
</dbReference>
<evidence type="ECO:0000256" key="9">
    <source>
        <dbReference type="ARBA" id="ARBA00023242"/>
    </source>
</evidence>
<dbReference type="PROSITE" id="PS00027">
    <property type="entry name" value="HOMEOBOX_1"/>
    <property type="match status" value="1"/>
</dbReference>
<evidence type="ECO:0000256" key="12">
    <source>
        <dbReference type="RuleBase" id="RU000682"/>
    </source>
</evidence>
<dbReference type="GeneID" id="107342414"/>
<keyword evidence="3" id="KW-0221">Differentiation</keyword>
<comment type="subcellular location">
    <subcellularLocation>
        <location evidence="1 11 12">Nucleus</location>
    </subcellularLocation>
</comment>
<reference evidence="15" key="1">
    <citation type="submission" date="2013-06" db="EMBL/GenBank/DDBJ databases">
        <title>Nodal signalling determines biradial asymmetry in Hydra.</title>
        <authorList>
            <person name="Watanabe H."/>
            <person name="Schmidt H."/>
            <person name="Kuhn A."/>
            <person name="Oezbek S."/>
            <person name="Hobmayer B."/>
            <person name="Holstein T.W."/>
        </authorList>
    </citation>
    <scope>NUCLEOTIDE SEQUENCE</scope>
</reference>
<feature type="region of interest" description="Disordered" evidence="13">
    <location>
        <begin position="166"/>
        <end position="186"/>
    </location>
</feature>
<feature type="domain" description="Homeobox" evidence="14">
    <location>
        <begin position="71"/>
        <end position="131"/>
    </location>
</feature>
<evidence type="ECO:0000256" key="2">
    <source>
        <dbReference type="ARBA" id="ARBA00022473"/>
    </source>
</evidence>
<name>A0A0A8K840_ACRDI</name>
<dbReference type="AlphaFoldDB" id="A0A0A8K840"/>
<evidence type="ECO:0000256" key="10">
    <source>
        <dbReference type="ARBA" id="ARBA00038351"/>
    </source>
</evidence>
<dbReference type="KEGG" id="adf:107342414"/>
<dbReference type="PANTHER" id="PTHR46799">
    <property type="entry name" value="HOMEOBOX PROTEIN UNC-4 HOMOLOG"/>
    <property type="match status" value="1"/>
</dbReference>
<dbReference type="Gene3D" id="1.10.10.60">
    <property type="entry name" value="Homeodomain-like"/>
    <property type="match status" value="1"/>
</dbReference>
<dbReference type="PANTHER" id="PTHR46799:SF1">
    <property type="entry name" value="HOMEOBOX PROTEIN UNC-4 HOMOLOG"/>
    <property type="match status" value="1"/>
</dbReference>
<dbReference type="GO" id="GO:0007399">
    <property type="term" value="P:nervous system development"/>
    <property type="evidence" value="ECO:0007669"/>
    <property type="project" value="UniProtKB-KW"/>
</dbReference>
<keyword evidence="5" id="KW-0805">Transcription regulation</keyword>
<evidence type="ECO:0000256" key="13">
    <source>
        <dbReference type="SAM" id="MobiDB-lite"/>
    </source>
</evidence>
<feature type="region of interest" description="Disordered" evidence="13">
    <location>
        <begin position="238"/>
        <end position="297"/>
    </location>
</feature>
<evidence type="ECO:0000256" key="8">
    <source>
        <dbReference type="ARBA" id="ARBA00023163"/>
    </source>
</evidence>
<dbReference type="InterPro" id="IPR017970">
    <property type="entry name" value="Homeobox_CS"/>
</dbReference>
<keyword evidence="7 11" id="KW-0371">Homeobox</keyword>
<dbReference type="PROSITE" id="PS50071">
    <property type="entry name" value="HOMEOBOX_2"/>
    <property type="match status" value="1"/>
</dbReference>
<dbReference type="InterPro" id="IPR009057">
    <property type="entry name" value="Homeodomain-like_sf"/>
</dbReference>
<dbReference type="FunFam" id="1.10.10.60:FF:000057">
    <property type="entry name" value="Short stature homeobox 2"/>
    <property type="match status" value="1"/>
</dbReference>